<dbReference type="Gene3D" id="3.40.50.300">
    <property type="entry name" value="P-loop containing nucleotide triphosphate hydrolases"/>
    <property type="match status" value="1"/>
</dbReference>
<keyword evidence="4" id="KW-0227">DNA damage</keyword>
<dbReference type="InterPro" id="IPR027417">
    <property type="entry name" value="P-loop_NTPase"/>
</dbReference>
<sequence length="611" mass="70801">MTSTPSQSARKRKKAVVVDLGNDSDGDIVVVGEKRPPTQPYEPTWDPWDPEDNPLTFYSQYEHPKFHVRNLERRIIKEREWSKPLPEVNHLFFTTTTPKTVEDLAINPRTIGKLKSLLSTKDDGNNSKLLLITGPSGSGKSTAIDVVAHSLNFEVLKWERDSELEVMNGGKSSYLKEGSEMDSFLRFLRRTTLPERPRRHKLRTSAKRRLYHVEELPLLAYKDVEEFRSIIYSHLRASNDFVVFDLTSRDSSWLMSPRRVFTKSFIRNLSISELEFYPVASTFIRKGLRRAVDFMGFRNRLSAHDYRDVEKLANGSYSGDIRSGINIIQYSLLCSRENFSIPNVFEATSNDELFHMLGVLLYAKRENDGVYFPETELLVREELRRPLPTRETNDVLEMSKTSADTVMMFLHEHEPNFSGSIAATRKVFDAMSFCDSISTEWEARLIGQDFVSQICARSTVFYNYRANRIARGLYKYSRPKWFRLSNEVQTLKEEILDVMKSSGSSDRHFGEIDMPYLSMLKSSLTGCEYRLVTYLTRPWKFSWDTDRSLWDHQIASDPSYRMAQFRESARDDSLLPCSQIDDEDDNEVYSIEDSENEIESDDSFDDPVTFD</sequence>
<dbReference type="AlphaFoldDB" id="A0A368GMI1"/>
<evidence type="ECO:0000256" key="1">
    <source>
        <dbReference type="ARBA" id="ARBA00004123"/>
    </source>
</evidence>
<comment type="similarity">
    <text evidence="2">Belongs to the rad17/RAD24 family.</text>
</comment>
<keyword evidence="10" id="KW-1185">Reference proteome</keyword>
<dbReference type="InterPro" id="IPR004582">
    <property type="entry name" value="Checkpoint_prot_Rad17_Rad24"/>
</dbReference>
<keyword evidence="5" id="KW-0067">ATP-binding</keyword>
<evidence type="ECO:0000256" key="2">
    <source>
        <dbReference type="ARBA" id="ARBA00006168"/>
    </source>
</evidence>
<protein>
    <submittedName>
        <fullName evidence="9">Rad17 cell cycle checkpoint protein</fullName>
    </submittedName>
</protein>
<dbReference type="OrthoDB" id="10265971at2759"/>
<feature type="region of interest" description="Disordered" evidence="8">
    <location>
        <begin position="592"/>
        <end position="611"/>
    </location>
</feature>
<dbReference type="GO" id="GO:0003689">
    <property type="term" value="F:DNA clamp loader activity"/>
    <property type="evidence" value="ECO:0007669"/>
    <property type="project" value="TreeGrafter"/>
</dbReference>
<dbReference type="GO" id="GO:0003682">
    <property type="term" value="F:chromatin binding"/>
    <property type="evidence" value="ECO:0007669"/>
    <property type="project" value="TreeGrafter"/>
</dbReference>
<dbReference type="SUPFAM" id="SSF52540">
    <property type="entry name" value="P-loop containing nucleoside triphosphate hydrolases"/>
    <property type="match status" value="1"/>
</dbReference>
<evidence type="ECO:0000313" key="9">
    <source>
        <dbReference type="EMBL" id="RCN45581.1"/>
    </source>
</evidence>
<proteinExistence type="inferred from homology"/>
<dbReference type="PANTHER" id="PTHR12172">
    <property type="entry name" value="CELL CYCLE CHECKPOINT PROTEIN RAD17"/>
    <property type="match status" value="1"/>
</dbReference>
<keyword evidence="7" id="KW-0131">Cell cycle</keyword>
<evidence type="ECO:0000256" key="4">
    <source>
        <dbReference type="ARBA" id="ARBA00022763"/>
    </source>
</evidence>
<dbReference type="EMBL" id="JOJR01000098">
    <property type="protein sequence ID" value="RCN45581.1"/>
    <property type="molecule type" value="Genomic_DNA"/>
</dbReference>
<evidence type="ECO:0000256" key="3">
    <source>
        <dbReference type="ARBA" id="ARBA00022741"/>
    </source>
</evidence>
<feature type="compositionally biased region" description="Acidic residues" evidence="8">
    <location>
        <begin position="592"/>
        <end position="605"/>
    </location>
</feature>
<dbReference type="GO" id="GO:0033314">
    <property type="term" value="P:mitotic DNA replication checkpoint signaling"/>
    <property type="evidence" value="ECO:0007669"/>
    <property type="project" value="TreeGrafter"/>
</dbReference>
<evidence type="ECO:0000256" key="8">
    <source>
        <dbReference type="SAM" id="MobiDB-lite"/>
    </source>
</evidence>
<dbReference type="Pfam" id="PF03215">
    <property type="entry name" value="Rad17"/>
    <property type="match status" value="1"/>
</dbReference>
<evidence type="ECO:0000256" key="6">
    <source>
        <dbReference type="ARBA" id="ARBA00023242"/>
    </source>
</evidence>
<dbReference type="CDD" id="cd02019">
    <property type="entry name" value="NK"/>
    <property type="match status" value="1"/>
</dbReference>
<gene>
    <name evidence="9" type="ORF">ANCCAN_08416</name>
</gene>
<organism evidence="9 10">
    <name type="scientific">Ancylostoma caninum</name>
    <name type="common">Dog hookworm</name>
    <dbReference type="NCBI Taxonomy" id="29170"/>
    <lineage>
        <taxon>Eukaryota</taxon>
        <taxon>Metazoa</taxon>
        <taxon>Ecdysozoa</taxon>
        <taxon>Nematoda</taxon>
        <taxon>Chromadorea</taxon>
        <taxon>Rhabditida</taxon>
        <taxon>Rhabditina</taxon>
        <taxon>Rhabditomorpha</taxon>
        <taxon>Strongyloidea</taxon>
        <taxon>Ancylostomatidae</taxon>
        <taxon>Ancylostomatinae</taxon>
        <taxon>Ancylostoma</taxon>
    </lineage>
</organism>
<reference evidence="9 10" key="1">
    <citation type="submission" date="2014-10" db="EMBL/GenBank/DDBJ databases">
        <title>Draft genome of the hookworm Ancylostoma caninum.</title>
        <authorList>
            <person name="Mitreva M."/>
        </authorList>
    </citation>
    <scope>NUCLEOTIDE SEQUENCE [LARGE SCALE GENOMIC DNA]</scope>
    <source>
        <strain evidence="9 10">Baltimore</strain>
    </source>
</reference>
<dbReference type="STRING" id="29170.A0A368GMI1"/>
<evidence type="ECO:0000256" key="7">
    <source>
        <dbReference type="ARBA" id="ARBA00023306"/>
    </source>
</evidence>
<comment type="caution">
    <text evidence="9">The sequence shown here is derived from an EMBL/GenBank/DDBJ whole genome shotgun (WGS) entry which is preliminary data.</text>
</comment>
<accession>A0A368GMI1</accession>
<comment type="subcellular location">
    <subcellularLocation>
        <location evidence="1">Nucleus</location>
    </subcellularLocation>
</comment>
<dbReference type="GO" id="GO:0005634">
    <property type="term" value="C:nucleus"/>
    <property type="evidence" value="ECO:0007669"/>
    <property type="project" value="UniProtKB-SubCell"/>
</dbReference>
<name>A0A368GMI1_ANCCA</name>
<dbReference type="GO" id="GO:0000077">
    <property type="term" value="P:DNA damage checkpoint signaling"/>
    <property type="evidence" value="ECO:0007669"/>
    <property type="project" value="TreeGrafter"/>
</dbReference>
<dbReference type="PANTHER" id="PTHR12172:SF0">
    <property type="entry name" value="CELL CYCLE CHECKPOINT PROTEIN RAD17"/>
    <property type="match status" value="1"/>
</dbReference>
<keyword evidence="6" id="KW-0539">Nucleus</keyword>
<evidence type="ECO:0000256" key="5">
    <source>
        <dbReference type="ARBA" id="ARBA00022840"/>
    </source>
</evidence>
<dbReference type="Proteomes" id="UP000252519">
    <property type="component" value="Unassembled WGS sequence"/>
</dbReference>
<dbReference type="GO" id="GO:0006281">
    <property type="term" value="P:DNA repair"/>
    <property type="evidence" value="ECO:0007669"/>
    <property type="project" value="InterPro"/>
</dbReference>
<dbReference type="GO" id="GO:0005524">
    <property type="term" value="F:ATP binding"/>
    <property type="evidence" value="ECO:0007669"/>
    <property type="project" value="UniProtKB-KW"/>
</dbReference>
<feature type="region of interest" description="Disordered" evidence="8">
    <location>
        <begin position="25"/>
        <end position="49"/>
    </location>
</feature>
<evidence type="ECO:0000313" key="10">
    <source>
        <dbReference type="Proteomes" id="UP000252519"/>
    </source>
</evidence>
<keyword evidence="3" id="KW-0547">Nucleotide-binding</keyword>